<protein>
    <recommendedName>
        <fullName evidence="4">Ubiquitin-like protease family profile domain-containing protein</fullName>
    </recommendedName>
</protein>
<dbReference type="EMBL" id="RWGY01000063">
    <property type="protein sequence ID" value="TVU04368.1"/>
    <property type="molecule type" value="Genomic_DNA"/>
</dbReference>
<organism evidence="5 6">
    <name type="scientific">Eragrostis curvula</name>
    <name type="common">weeping love grass</name>
    <dbReference type="NCBI Taxonomy" id="38414"/>
    <lineage>
        <taxon>Eukaryota</taxon>
        <taxon>Viridiplantae</taxon>
        <taxon>Streptophyta</taxon>
        <taxon>Embryophyta</taxon>
        <taxon>Tracheophyta</taxon>
        <taxon>Spermatophyta</taxon>
        <taxon>Magnoliopsida</taxon>
        <taxon>Liliopsida</taxon>
        <taxon>Poales</taxon>
        <taxon>Poaceae</taxon>
        <taxon>PACMAD clade</taxon>
        <taxon>Chloridoideae</taxon>
        <taxon>Eragrostideae</taxon>
        <taxon>Eragrostidinae</taxon>
        <taxon>Eragrostis</taxon>
    </lineage>
</organism>
<dbReference type="InterPro" id="IPR003653">
    <property type="entry name" value="Peptidase_C48_C"/>
</dbReference>
<dbReference type="PANTHER" id="PTHR36479">
    <property type="entry name" value="ULP_PROTEASE DOMAIN-CONTAINING PROTEIN"/>
    <property type="match status" value="1"/>
</dbReference>
<name>A0A5J9SZ89_9POAL</name>
<dbReference type="Pfam" id="PF02902">
    <property type="entry name" value="Peptidase_C48"/>
    <property type="match status" value="1"/>
</dbReference>
<dbReference type="Proteomes" id="UP000324897">
    <property type="component" value="Unassembled WGS sequence"/>
</dbReference>
<evidence type="ECO:0000259" key="4">
    <source>
        <dbReference type="PROSITE" id="PS50600"/>
    </source>
</evidence>
<feature type="domain" description="Ubiquitin-like protease family profile" evidence="4">
    <location>
        <begin position="138"/>
        <end position="314"/>
    </location>
</feature>
<dbReference type="InterPro" id="IPR038765">
    <property type="entry name" value="Papain-like_cys_pep_sf"/>
</dbReference>
<dbReference type="PROSITE" id="PS50600">
    <property type="entry name" value="ULP_PROTEASE"/>
    <property type="match status" value="1"/>
</dbReference>
<dbReference type="OrthoDB" id="682309at2759"/>
<feature type="non-terminal residue" evidence="5">
    <location>
        <position position="1"/>
    </location>
</feature>
<comment type="caution">
    <text evidence="5">The sequence shown here is derived from an EMBL/GenBank/DDBJ whole genome shotgun (WGS) entry which is preliminary data.</text>
</comment>
<evidence type="ECO:0000313" key="5">
    <source>
        <dbReference type="EMBL" id="TVU04368.1"/>
    </source>
</evidence>
<dbReference type="PANTHER" id="PTHR36479:SF10">
    <property type="entry name" value="UBIQUITIN-LIKE PROTEASE FAMILY PROFILE DOMAIN-CONTAINING PROTEIN"/>
    <property type="match status" value="1"/>
</dbReference>
<dbReference type="GO" id="GO:0008234">
    <property type="term" value="F:cysteine-type peptidase activity"/>
    <property type="evidence" value="ECO:0007669"/>
    <property type="project" value="InterPro"/>
</dbReference>
<keyword evidence="3" id="KW-0378">Hydrolase</keyword>
<evidence type="ECO:0000256" key="1">
    <source>
        <dbReference type="ARBA" id="ARBA00005234"/>
    </source>
</evidence>
<keyword evidence="2" id="KW-0645">Protease</keyword>
<dbReference type="SUPFAM" id="SSF54001">
    <property type="entry name" value="Cysteine proteinases"/>
    <property type="match status" value="1"/>
</dbReference>
<evidence type="ECO:0000313" key="6">
    <source>
        <dbReference type="Proteomes" id="UP000324897"/>
    </source>
</evidence>
<keyword evidence="6" id="KW-1185">Reference proteome</keyword>
<dbReference type="Gene3D" id="3.40.395.10">
    <property type="entry name" value="Adenoviral Proteinase, Chain A"/>
    <property type="match status" value="1"/>
</dbReference>
<gene>
    <name evidence="5" type="ORF">EJB05_50048</name>
</gene>
<accession>A0A5J9SZ89</accession>
<evidence type="ECO:0000256" key="2">
    <source>
        <dbReference type="ARBA" id="ARBA00022670"/>
    </source>
</evidence>
<evidence type="ECO:0000256" key="3">
    <source>
        <dbReference type="ARBA" id="ARBA00022801"/>
    </source>
</evidence>
<sequence length="356" mass="41118">EKKRCAVQDVIKETPLVSKVSGKTIASISASKSNQLQTPAELQQTATVPSAISSGTPAYQPAPRRLFKPTHALQSPFVNDGKKQQFKCSKEVCEVYNAVIQFATKRTTRSSQSPQKKDQVILDYSNYWVNLRDLSDSVMFGKELISSVAEAAICTLDDPSFQHNGKSKMKRIPKRVMPLRIASYLVNNDLNHHEVKRVFRRAENHLDRCHMIFFPVLQTLIPKGLSEGVGHYFLLVLNLRDQQFEVLDSMRTILDKDLKVCCDKMMDSIKALWEIHYPNTRKKIQNYYIEDIKVPRQTNRVDCGFHMLMNVEQWDGRNIPSFDEADMPNIRKLMTYKWITHELNDVRDWKEKLNLT</sequence>
<comment type="similarity">
    <text evidence="1">Belongs to the peptidase C48 family.</text>
</comment>
<proteinExistence type="inferred from homology"/>
<dbReference type="GO" id="GO:0006508">
    <property type="term" value="P:proteolysis"/>
    <property type="evidence" value="ECO:0007669"/>
    <property type="project" value="UniProtKB-KW"/>
</dbReference>
<dbReference type="AlphaFoldDB" id="A0A5J9SZ89"/>
<dbReference type="Gramene" id="TVU04368">
    <property type="protein sequence ID" value="TVU04368"/>
    <property type="gene ID" value="EJB05_50048"/>
</dbReference>
<reference evidence="5 6" key="1">
    <citation type="journal article" date="2019" name="Sci. Rep.">
        <title>A high-quality genome of Eragrostis curvula grass provides insights into Poaceae evolution and supports new strategies to enhance forage quality.</title>
        <authorList>
            <person name="Carballo J."/>
            <person name="Santos B.A.C.M."/>
            <person name="Zappacosta D."/>
            <person name="Garbus I."/>
            <person name="Selva J.P."/>
            <person name="Gallo C.A."/>
            <person name="Diaz A."/>
            <person name="Albertini E."/>
            <person name="Caccamo M."/>
            <person name="Echenique V."/>
        </authorList>
    </citation>
    <scope>NUCLEOTIDE SEQUENCE [LARGE SCALE GENOMIC DNA]</scope>
    <source>
        <strain evidence="6">cv. Victoria</strain>
        <tissue evidence="5">Leaf</tissue>
    </source>
</reference>